<dbReference type="EMBL" id="JJRY01000032">
    <property type="protein sequence ID" value="KEF36213.1"/>
    <property type="molecule type" value="Genomic_DNA"/>
</dbReference>
<proteinExistence type="predicted"/>
<gene>
    <name evidence="1" type="ORF">M670_04594</name>
</gene>
<comment type="caution">
    <text evidence="1">The sequence shown here is derived from an EMBL/GenBank/DDBJ whole genome shotgun (WGS) entry which is preliminary data.</text>
</comment>
<dbReference type="AlphaFoldDB" id="A0A072NH51"/>
<name>A0A072NH51_SCHAZ</name>
<organism evidence="1 2">
    <name type="scientific">Schinkia azotoformans MEV2011</name>
    <dbReference type="NCBI Taxonomy" id="1348973"/>
    <lineage>
        <taxon>Bacteria</taxon>
        <taxon>Bacillati</taxon>
        <taxon>Bacillota</taxon>
        <taxon>Bacilli</taxon>
        <taxon>Bacillales</taxon>
        <taxon>Bacillaceae</taxon>
        <taxon>Calidifontibacillus/Schinkia group</taxon>
        <taxon>Schinkia</taxon>
    </lineage>
</organism>
<protein>
    <submittedName>
        <fullName evidence="1">Uncharacterized protein</fullName>
    </submittedName>
</protein>
<reference evidence="1 2" key="1">
    <citation type="submission" date="2014-04" db="EMBL/GenBank/DDBJ databases">
        <title>Draft genome sequence of Bacillus azotoformans MEV2011, a (co-) denitrifying strain unable to grow in the presence of oxygen.</title>
        <authorList>
            <person name="Nielsen M."/>
            <person name="Schreiber L."/>
            <person name="Finster K."/>
            <person name="Schramm A."/>
        </authorList>
    </citation>
    <scope>NUCLEOTIDE SEQUENCE [LARGE SCALE GENOMIC DNA]</scope>
    <source>
        <strain evidence="1 2">MEV2011</strain>
    </source>
</reference>
<dbReference type="Proteomes" id="UP000027936">
    <property type="component" value="Unassembled WGS sequence"/>
</dbReference>
<sequence>MVEYNSQMIKKTIGLLIKVQKAEKKVVILLPSEDLI</sequence>
<evidence type="ECO:0000313" key="2">
    <source>
        <dbReference type="Proteomes" id="UP000027936"/>
    </source>
</evidence>
<evidence type="ECO:0000313" key="1">
    <source>
        <dbReference type="EMBL" id="KEF36213.1"/>
    </source>
</evidence>
<accession>A0A072NH51</accession>